<name>A0A1L9WEY3_ASPA1</name>
<dbReference type="Pfam" id="PF12937">
    <property type="entry name" value="F-box-like"/>
    <property type="match status" value="1"/>
</dbReference>
<dbReference type="Proteomes" id="UP000184546">
    <property type="component" value="Unassembled WGS sequence"/>
</dbReference>
<dbReference type="STRING" id="690307.A0A1L9WEY3"/>
<dbReference type="InterPro" id="IPR036047">
    <property type="entry name" value="F-box-like_dom_sf"/>
</dbReference>
<accession>A0A1L9WEY3</accession>
<dbReference type="Pfam" id="PF13637">
    <property type="entry name" value="Ank_4"/>
    <property type="match status" value="1"/>
</dbReference>
<dbReference type="SUPFAM" id="SSF81383">
    <property type="entry name" value="F-box domain"/>
    <property type="match status" value="1"/>
</dbReference>
<dbReference type="SMART" id="SM00256">
    <property type="entry name" value="FBOX"/>
    <property type="match status" value="1"/>
</dbReference>
<dbReference type="OMA" id="KECSPRG"/>
<evidence type="ECO:0000259" key="4">
    <source>
        <dbReference type="PROSITE" id="PS50181"/>
    </source>
</evidence>
<feature type="domain" description="F-box" evidence="4">
    <location>
        <begin position="1"/>
        <end position="48"/>
    </location>
</feature>
<gene>
    <name evidence="5" type="ORF">ASPACDRAFT_48560</name>
</gene>
<evidence type="ECO:0000256" key="2">
    <source>
        <dbReference type="ARBA" id="ARBA00023043"/>
    </source>
</evidence>
<dbReference type="InterPro" id="IPR002110">
    <property type="entry name" value="Ankyrin_rpt"/>
</dbReference>
<dbReference type="SMART" id="SM00248">
    <property type="entry name" value="ANK"/>
    <property type="match status" value="8"/>
</dbReference>
<keyword evidence="1" id="KW-0677">Repeat</keyword>
<evidence type="ECO:0000313" key="6">
    <source>
        <dbReference type="Proteomes" id="UP000184546"/>
    </source>
</evidence>
<evidence type="ECO:0000256" key="3">
    <source>
        <dbReference type="PROSITE-ProRule" id="PRU00023"/>
    </source>
</evidence>
<keyword evidence="2 3" id="KW-0040">ANK repeat</keyword>
<dbReference type="GO" id="GO:0005737">
    <property type="term" value="C:cytoplasm"/>
    <property type="evidence" value="ECO:0007669"/>
    <property type="project" value="TreeGrafter"/>
</dbReference>
<dbReference type="PANTHER" id="PTHR24198">
    <property type="entry name" value="ANKYRIN REPEAT AND PROTEIN KINASE DOMAIN-CONTAINING PROTEIN"/>
    <property type="match status" value="1"/>
</dbReference>
<dbReference type="PROSITE" id="PS50181">
    <property type="entry name" value="FBOX"/>
    <property type="match status" value="1"/>
</dbReference>
<dbReference type="GeneID" id="30975971"/>
<dbReference type="InterPro" id="IPR001810">
    <property type="entry name" value="F-box_dom"/>
</dbReference>
<dbReference type="PANTHER" id="PTHR24198:SF165">
    <property type="entry name" value="ANKYRIN REPEAT-CONTAINING PROTEIN-RELATED"/>
    <property type="match status" value="1"/>
</dbReference>
<proteinExistence type="predicted"/>
<dbReference type="EMBL" id="KV878994">
    <property type="protein sequence ID" value="OJJ94731.1"/>
    <property type="molecule type" value="Genomic_DNA"/>
</dbReference>
<evidence type="ECO:0000313" key="5">
    <source>
        <dbReference type="EMBL" id="OJJ94731.1"/>
    </source>
</evidence>
<dbReference type="InterPro" id="IPR036770">
    <property type="entry name" value="Ankyrin_rpt-contain_sf"/>
</dbReference>
<reference evidence="6" key="1">
    <citation type="journal article" date="2017" name="Genome Biol.">
        <title>Comparative genomics reveals high biological diversity and specific adaptations in the industrially and medically important fungal genus Aspergillus.</title>
        <authorList>
            <person name="de Vries R.P."/>
            <person name="Riley R."/>
            <person name="Wiebenga A."/>
            <person name="Aguilar-Osorio G."/>
            <person name="Amillis S."/>
            <person name="Uchima C.A."/>
            <person name="Anderluh G."/>
            <person name="Asadollahi M."/>
            <person name="Askin M."/>
            <person name="Barry K."/>
            <person name="Battaglia E."/>
            <person name="Bayram O."/>
            <person name="Benocci T."/>
            <person name="Braus-Stromeyer S.A."/>
            <person name="Caldana C."/>
            <person name="Canovas D."/>
            <person name="Cerqueira G.C."/>
            <person name="Chen F."/>
            <person name="Chen W."/>
            <person name="Choi C."/>
            <person name="Clum A."/>
            <person name="Dos Santos R.A."/>
            <person name="Damasio A.R."/>
            <person name="Diallinas G."/>
            <person name="Emri T."/>
            <person name="Fekete E."/>
            <person name="Flipphi M."/>
            <person name="Freyberg S."/>
            <person name="Gallo A."/>
            <person name="Gournas C."/>
            <person name="Habgood R."/>
            <person name="Hainaut M."/>
            <person name="Harispe M.L."/>
            <person name="Henrissat B."/>
            <person name="Hilden K.S."/>
            <person name="Hope R."/>
            <person name="Hossain A."/>
            <person name="Karabika E."/>
            <person name="Karaffa L."/>
            <person name="Karanyi Z."/>
            <person name="Krasevec N."/>
            <person name="Kuo A."/>
            <person name="Kusch H."/>
            <person name="LaButti K."/>
            <person name="Lagendijk E.L."/>
            <person name="Lapidus A."/>
            <person name="Levasseur A."/>
            <person name="Lindquist E."/>
            <person name="Lipzen A."/>
            <person name="Logrieco A.F."/>
            <person name="MacCabe A."/>
            <person name="Maekelae M.R."/>
            <person name="Malavazi I."/>
            <person name="Melin P."/>
            <person name="Meyer V."/>
            <person name="Mielnichuk N."/>
            <person name="Miskei M."/>
            <person name="Molnar A.P."/>
            <person name="Mule G."/>
            <person name="Ngan C.Y."/>
            <person name="Orejas M."/>
            <person name="Orosz E."/>
            <person name="Ouedraogo J.P."/>
            <person name="Overkamp K.M."/>
            <person name="Park H.-S."/>
            <person name="Perrone G."/>
            <person name="Piumi F."/>
            <person name="Punt P.J."/>
            <person name="Ram A.F."/>
            <person name="Ramon A."/>
            <person name="Rauscher S."/>
            <person name="Record E."/>
            <person name="Riano-Pachon D.M."/>
            <person name="Robert V."/>
            <person name="Roehrig J."/>
            <person name="Ruller R."/>
            <person name="Salamov A."/>
            <person name="Salih N.S."/>
            <person name="Samson R.A."/>
            <person name="Sandor E."/>
            <person name="Sanguinetti M."/>
            <person name="Schuetze T."/>
            <person name="Sepcic K."/>
            <person name="Shelest E."/>
            <person name="Sherlock G."/>
            <person name="Sophianopoulou V."/>
            <person name="Squina F.M."/>
            <person name="Sun H."/>
            <person name="Susca A."/>
            <person name="Todd R.B."/>
            <person name="Tsang A."/>
            <person name="Unkles S.E."/>
            <person name="van de Wiele N."/>
            <person name="van Rossen-Uffink D."/>
            <person name="Oliveira J.V."/>
            <person name="Vesth T.C."/>
            <person name="Visser J."/>
            <person name="Yu J.-H."/>
            <person name="Zhou M."/>
            <person name="Andersen M.R."/>
            <person name="Archer D.B."/>
            <person name="Baker S.E."/>
            <person name="Benoit I."/>
            <person name="Brakhage A.A."/>
            <person name="Braus G.H."/>
            <person name="Fischer R."/>
            <person name="Frisvad J.C."/>
            <person name="Goldman G.H."/>
            <person name="Houbraken J."/>
            <person name="Oakley B."/>
            <person name="Pocsi I."/>
            <person name="Scazzocchio C."/>
            <person name="Seiboth B."/>
            <person name="vanKuyk P.A."/>
            <person name="Wortman J."/>
            <person name="Dyer P.S."/>
            <person name="Grigoriev I.V."/>
        </authorList>
    </citation>
    <scope>NUCLEOTIDE SEQUENCE [LARGE SCALE GENOMIC DNA]</scope>
    <source>
        <strain evidence="6">ATCC 16872 / CBS 172.66 / WB 5094</strain>
    </source>
</reference>
<protein>
    <recommendedName>
        <fullName evidence="4">F-box domain-containing protein</fullName>
    </recommendedName>
</protein>
<dbReference type="PROSITE" id="PS50088">
    <property type="entry name" value="ANK_REPEAT"/>
    <property type="match status" value="1"/>
</dbReference>
<dbReference type="AlphaFoldDB" id="A0A1L9WEY3"/>
<feature type="repeat" description="ANK" evidence="3">
    <location>
        <begin position="178"/>
        <end position="210"/>
    </location>
</feature>
<dbReference type="RefSeq" id="XP_020051071.1">
    <property type="nucleotide sequence ID" value="XM_020202157.1"/>
</dbReference>
<keyword evidence="6" id="KW-1185">Reference proteome</keyword>
<sequence>MRDLTSLPIELLLVILDRFEYASDVNALAQTCRRFHDLANSRYLYSYFAQTCSPQGLQRIADICNRESLRKMLESQVDIDQFYTGSEEDHTLRDFTSLLLNYCEPAFLLDFTNGRKQLFQVALREGHLEFLKAWLADALARPSSTSQPLGKLMQRVAAEGTLPFLQYLLETGFRDTDPSSAPLSHAAKRGDMEMVETLLEAGTDANQVHVEARPPGQPLTAIQMAASHGHHEIVRRLMREVGRRRHYHAREMYDLVSRGGGQKQAAVLMMDGLGKRLEALQPPLSDQARSYFIVCGAAAGDEGVIRCLLQMTDHRESIWRREDTYWALQHAAISGHIEVVKLLLDEVTEVVPTQLFQACAFAARGAIESQDVGLPILVELLDRGGEDFIEDYGLTMLYASLTTGNKEACKLLVERNALLNCRWKLKHFIREPILRAAMQAGQLSLFWQALKHAHIWPAVGEDRRSKTVEILGLAAYRGSVDTFKQVLSHCAVFLDPKDPAYDTVLVSAVLGRHPETVQLFLEAGFEVNGLYPRTHGKSASLLYLAIRNPPFGGVPSKEESVTLARLLLRHGANVNLLSWKGDTALACAMEQRSEELVELLLETNDIDPLLQGGYRLSAVQRALVAYPANPKYLRLLLTKVSIHDPRLQDLTHRLGARAQVWLETPPSSDLRDELQRWRAIWLDAEKSEEDSVEQSDSTPKPLQAMPRNNLWWTQFLALKEMRCYYWRAISPVPDL</sequence>
<dbReference type="Gene3D" id="1.25.40.20">
    <property type="entry name" value="Ankyrin repeat-containing domain"/>
    <property type="match status" value="2"/>
</dbReference>
<dbReference type="PROSITE" id="PS50297">
    <property type="entry name" value="ANK_REP_REGION"/>
    <property type="match status" value="1"/>
</dbReference>
<organism evidence="5 6">
    <name type="scientific">Aspergillus aculeatus (strain ATCC 16872 / CBS 172.66 / WB 5094)</name>
    <dbReference type="NCBI Taxonomy" id="690307"/>
    <lineage>
        <taxon>Eukaryota</taxon>
        <taxon>Fungi</taxon>
        <taxon>Dikarya</taxon>
        <taxon>Ascomycota</taxon>
        <taxon>Pezizomycotina</taxon>
        <taxon>Eurotiomycetes</taxon>
        <taxon>Eurotiomycetidae</taxon>
        <taxon>Eurotiales</taxon>
        <taxon>Aspergillaceae</taxon>
        <taxon>Aspergillus</taxon>
        <taxon>Aspergillus subgen. Circumdati</taxon>
    </lineage>
</organism>
<dbReference type="CDD" id="cd09917">
    <property type="entry name" value="F-box_SF"/>
    <property type="match status" value="1"/>
</dbReference>
<dbReference type="OrthoDB" id="4454093at2759"/>
<dbReference type="SUPFAM" id="SSF48403">
    <property type="entry name" value="Ankyrin repeat"/>
    <property type="match status" value="1"/>
</dbReference>
<dbReference type="VEuPathDB" id="FungiDB:ASPACDRAFT_48560"/>
<evidence type="ECO:0000256" key="1">
    <source>
        <dbReference type="ARBA" id="ARBA00022737"/>
    </source>
</evidence>